<proteinExistence type="predicted"/>
<evidence type="ECO:0000313" key="3">
    <source>
        <dbReference type="Proteomes" id="UP000472839"/>
    </source>
</evidence>
<sequence length="72" mass="7798">MVYAQSFVAAFVAFSTLGLEGVLVRELTKNKLRTDEILGTGFASVVAIILALMIEDKTATVVTNLSKCKSRF</sequence>
<evidence type="ECO:0000256" key="1">
    <source>
        <dbReference type="SAM" id="Phobius"/>
    </source>
</evidence>
<keyword evidence="1" id="KW-0812">Transmembrane</keyword>
<comment type="caution">
    <text evidence="2">The sequence shown here is derived from an EMBL/GenBank/DDBJ whole genome shotgun (WGS) entry which is preliminary data.</text>
</comment>
<reference evidence="2 3" key="1">
    <citation type="submission" date="2019-10" db="EMBL/GenBank/DDBJ databases">
        <title>Poseidonibacter ostreae sp. nov., isolated from the gut of the Ostrea denselamellosa.</title>
        <authorList>
            <person name="Choi A."/>
        </authorList>
    </citation>
    <scope>NUCLEOTIDE SEQUENCE [LARGE SCALE GENOMIC DNA]</scope>
    <source>
        <strain evidence="2 3">SJOD-M-33</strain>
    </source>
</reference>
<dbReference type="AlphaFoldDB" id="A0A6L4WSH4"/>
<evidence type="ECO:0000313" key="2">
    <source>
        <dbReference type="EMBL" id="KAB7887416.1"/>
    </source>
</evidence>
<feature type="transmembrane region" description="Helical" evidence="1">
    <location>
        <begin position="36"/>
        <end position="54"/>
    </location>
</feature>
<accession>A0A6L4WSH4</accession>
<dbReference type="EMBL" id="WFKK01000032">
    <property type="protein sequence ID" value="KAB7887416.1"/>
    <property type="molecule type" value="Genomic_DNA"/>
</dbReference>
<gene>
    <name evidence="2" type="ORF">GBG19_10685</name>
</gene>
<dbReference type="RefSeq" id="WP_152279791.1">
    <property type="nucleotide sequence ID" value="NZ_WFKK01000032.1"/>
</dbReference>
<name>A0A6L4WSH4_9BACT</name>
<organism evidence="2 3">
    <name type="scientific">Poseidonibacter ostreae</name>
    <dbReference type="NCBI Taxonomy" id="2654171"/>
    <lineage>
        <taxon>Bacteria</taxon>
        <taxon>Pseudomonadati</taxon>
        <taxon>Campylobacterota</taxon>
        <taxon>Epsilonproteobacteria</taxon>
        <taxon>Campylobacterales</taxon>
        <taxon>Arcobacteraceae</taxon>
        <taxon>Poseidonibacter</taxon>
    </lineage>
</organism>
<dbReference type="Proteomes" id="UP000472839">
    <property type="component" value="Unassembled WGS sequence"/>
</dbReference>
<keyword evidence="1" id="KW-0472">Membrane</keyword>
<keyword evidence="1" id="KW-1133">Transmembrane helix</keyword>
<protein>
    <submittedName>
        <fullName evidence="2">Uncharacterized protein</fullName>
    </submittedName>
</protein>
<feature type="transmembrane region" description="Helical" evidence="1">
    <location>
        <begin position="6"/>
        <end position="24"/>
    </location>
</feature>